<gene>
    <name evidence="3" type="ORF">CLV60_106334</name>
</gene>
<comment type="caution">
    <text evidence="3">The sequence shown here is derived from an EMBL/GenBank/DDBJ whole genome shotgun (WGS) entry which is preliminary data.</text>
</comment>
<feature type="transmembrane region" description="Helical" evidence="1">
    <location>
        <begin position="6"/>
        <end position="22"/>
    </location>
</feature>
<reference evidence="3 4" key="1">
    <citation type="submission" date="2018-03" db="EMBL/GenBank/DDBJ databases">
        <title>Genomic Encyclopedia of Archaeal and Bacterial Type Strains, Phase II (KMG-II): from individual species to whole genera.</title>
        <authorList>
            <person name="Goeker M."/>
        </authorList>
    </citation>
    <scope>NUCLEOTIDE SEQUENCE [LARGE SCALE GENOMIC DNA]</scope>
    <source>
        <strain evidence="3 4">DSM 29057</strain>
    </source>
</reference>
<dbReference type="OrthoDB" id="679295at2"/>
<accession>A0A2P8G422</accession>
<keyword evidence="4" id="KW-1185">Reference proteome</keyword>
<evidence type="ECO:0000313" key="4">
    <source>
        <dbReference type="Proteomes" id="UP000241964"/>
    </source>
</evidence>
<keyword evidence="1" id="KW-1133">Transmembrane helix</keyword>
<feature type="transmembrane region" description="Helical" evidence="1">
    <location>
        <begin position="55"/>
        <end position="72"/>
    </location>
</feature>
<sequence length="113" mass="12648">MNAVLVSVAAFLGIFGIVYVFLMTRHRERIALIEKGADASIFTDKNQAYYPTLKFGMLFVGIALGILLGNWLDKTYDFSKGVAYLAMIFLFGGLSLILNFLIERSLNKTRISE</sequence>
<dbReference type="Proteomes" id="UP000241964">
    <property type="component" value="Unassembled WGS sequence"/>
</dbReference>
<evidence type="ECO:0000313" key="3">
    <source>
        <dbReference type="EMBL" id="PSL28731.1"/>
    </source>
</evidence>
<evidence type="ECO:0000259" key="2">
    <source>
        <dbReference type="Pfam" id="PF19762"/>
    </source>
</evidence>
<keyword evidence="1" id="KW-0472">Membrane</keyword>
<dbReference type="AlphaFoldDB" id="A0A2P8G422"/>
<proteinExistence type="predicted"/>
<feature type="domain" description="DUF6249" evidence="2">
    <location>
        <begin position="10"/>
        <end position="104"/>
    </location>
</feature>
<protein>
    <recommendedName>
        <fullName evidence="2">DUF6249 domain-containing protein</fullName>
    </recommendedName>
</protein>
<dbReference type="EMBL" id="PYAS01000006">
    <property type="protein sequence ID" value="PSL28731.1"/>
    <property type="molecule type" value="Genomic_DNA"/>
</dbReference>
<feature type="transmembrane region" description="Helical" evidence="1">
    <location>
        <begin position="84"/>
        <end position="102"/>
    </location>
</feature>
<evidence type="ECO:0000256" key="1">
    <source>
        <dbReference type="SAM" id="Phobius"/>
    </source>
</evidence>
<name>A0A2P8G422_9BACT</name>
<dbReference type="Pfam" id="PF19762">
    <property type="entry name" value="DUF6249"/>
    <property type="match status" value="1"/>
</dbReference>
<dbReference type="InterPro" id="IPR046216">
    <property type="entry name" value="DUF6249"/>
</dbReference>
<organism evidence="3 4">
    <name type="scientific">Dyadobacter jiangsuensis</name>
    <dbReference type="NCBI Taxonomy" id="1591085"/>
    <lineage>
        <taxon>Bacteria</taxon>
        <taxon>Pseudomonadati</taxon>
        <taxon>Bacteroidota</taxon>
        <taxon>Cytophagia</taxon>
        <taxon>Cytophagales</taxon>
        <taxon>Spirosomataceae</taxon>
        <taxon>Dyadobacter</taxon>
    </lineage>
</organism>
<keyword evidence="1" id="KW-0812">Transmembrane</keyword>
<dbReference type="RefSeq" id="WP_106596163.1">
    <property type="nucleotide sequence ID" value="NZ_PYAS01000006.1"/>
</dbReference>